<evidence type="ECO:0000313" key="3">
    <source>
        <dbReference type="Proteomes" id="UP000008366"/>
    </source>
</evidence>
<dbReference type="PROSITE" id="PS50043">
    <property type="entry name" value="HTH_LUXR_2"/>
    <property type="match status" value="1"/>
</dbReference>
<evidence type="ECO:0000259" key="1">
    <source>
        <dbReference type="PROSITE" id="PS50043"/>
    </source>
</evidence>
<dbReference type="GO" id="GO:0003677">
    <property type="term" value="F:DNA binding"/>
    <property type="evidence" value="ECO:0007669"/>
    <property type="project" value="InterPro"/>
</dbReference>
<dbReference type="PANTHER" id="PTHR34293">
    <property type="entry name" value="HTH-TYPE TRANSCRIPTIONAL REGULATOR TRMBL2"/>
    <property type="match status" value="1"/>
</dbReference>
<dbReference type="STRING" id="1184609.KILIM_022_00650"/>
<comment type="caution">
    <text evidence="2">The sequence shown here is derived from an EMBL/GenBank/DDBJ whole genome shotgun (WGS) entry which is preliminary data.</text>
</comment>
<dbReference type="Proteomes" id="UP000008366">
    <property type="component" value="Unassembled WGS sequence"/>
</dbReference>
<keyword evidence="3" id="KW-1185">Reference proteome</keyword>
<evidence type="ECO:0000313" key="2">
    <source>
        <dbReference type="EMBL" id="GAB95579.1"/>
    </source>
</evidence>
<reference evidence="2 3" key="1">
    <citation type="submission" date="2012-08" db="EMBL/GenBank/DDBJ databases">
        <title>Whole genome shotgun sequence of Kineosphaera limosa NBRC 100340.</title>
        <authorList>
            <person name="Yoshida I."/>
            <person name="Isaki S."/>
            <person name="Hosoyama A."/>
            <person name="Tsuchikane K."/>
            <person name="Katsumata H."/>
            <person name="Ando Y."/>
            <person name="Ohji S."/>
            <person name="Hamada M."/>
            <person name="Tamura T."/>
            <person name="Yamazoe A."/>
            <person name="Yamazaki S."/>
            <person name="Fujita N."/>
        </authorList>
    </citation>
    <scope>NUCLEOTIDE SEQUENCE [LARGE SCALE GENOMIC DNA]</scope>
    <source>
        <strain evidence="2 3">NBRC 100340</strain>
    </source>
</reference>
<sequence length="330" mass="35451">MQIVDPGLLTLSATGVDEPANRLYLLAVHRPGITRAALLAEGFDEATIEKVTADLQRIGLLRRTADDEWEALPPDLTLPALAGEFELRAATARALSIELSTIYRNARAHPRVEGGGIVALSNQQELAEASAHLVAVAEHEVIGFRDNSPRTAHLFGGDPDQHRGRWVNASGRPLRLRTTFDSAVLDLPRAAEILQARTASGESCRFARGLPFSVIVADTTSAVVDLTSYDSSAQGCLLVGDRRLVLALAGLVEMVWRTAAPMASDKEGPIDGQSRLILSLLAAGATDTLIASRTGISQRTVERKVRTLMERLGAATRFQAGVQAARRGWL</sequence>
<dbReference type="InterPro" id="IPR036388">
    <property type="entry name" value="WH-like_DNA-bd_sf"/>
</dbReference>
<feature type="domain" description="HTH luxR-type" evidence="1">
    <location>
        <begin position="263"/>
        <end position="328"/>
    </location>
</feature>
<dbReference type="Pfam" id="PF00196">
    <property type="entry name" value="GerE"/>
    <property type="match status" value="1"/>
</dbReference>
<dbReference type="eggNOG" id="COG2197">
    <property type="taxonomic scope" value="Bacteria"/>
</dbReference>
<proteinExistence type="predicted"/>
<name>K6X9R1_9MICO</name>
<dbReference type="InterPro" id="IPR000792">
    <property type="entry name" value="Tscrpt_reg_LuxR_C"/>
</dbReference>
<dbReference type="Gene3D" id="1.10.10.10">
    <property type="entry name" value="Winged helix-like DNA-binding domain superfamily/Winged helix DNA-binding domain"/>
    <property type="match status" value="1"/>
</dbReference>
<organism evidence="2 3">
    <name type="scientific">Kineosphaera limosa NBRC 100340</name>
    <dbReference type="NCBI Taxonomy" id="1184609"/>
    <lineage>
        <taxon>Bacteria</taxon>
        <taxon>Bacillati</taxon>
        <taxon>Actinomycetota</taxon>
        <taxon>Actinomycetes</taxon>
        <taxon>Micrococcales</taxon>
        <taxon>Dermatophilaceae</taxon>
        <taxon>Kineosphaera</taxon>
    </lineage>
</organism>
<dbReference type="InterPro" id="IPR016032">
    <property type="entry name" value="Sig_transdc_resp-reg_C-effctor"/>
</dbReference>
<gene>
    <name evidence="2" type="ORF">KILIM_022_00650</name>
</gene>
<accession>K6X9R1</accession>
<dbReference type="InterPro" id="IPR051797">
    <property type="entry name" value="TrmB-like"/>
</dbReference>
<dbReference type="SMART" id="SM00421">
    <property type="entry name" value="HTH_LUXR"/>
    <property type="match status" value="1"/>
</dbReference>
<dbReference type="PANTHER" id="PTHR34293:SF1">
    <property type="entry name" value="HTH-TYPE TRANSCRIPTIONAL REGULATOR TRMBL2"/>
    <property type="match status" value="1"/>
</dbReference>
<dbReference type="EMBL" id="BAHD01000022">
    <property type="protein sequence ID" value="GAB95579.1"/>
    <property type="molecule type" value="Genomic_DNA"/>
</dbReference>
<dbReference type="CDD" id="cd06170">
    <property type="entry name" value="LuxR_C_like"/>
    <property type="match status" value="1"/>
</dbReference>
<protein>
    <submittedName>
        <fullName evidence="2">Putative LuxR family transcriptional regulator</fullName>
    </submittedName>
</protein>
<dbReference type="GO" id="GO:0006355">
    <property type="term" value="P:regulation of DNA-templated transcription"/>
    <property type="evidence" value="ECO:0007669"/>
    <property type="project" value="InterPro"/>
</dbReference>
<dbReference type="SUPFAM" id="SSF46894">
    <property type="entry name" value="C-terminal effector domain of the bipartite response regulators"/>
    <property type="match status" value="1"/>
</dbReference>
<dbReference type="AlphaFoldDB" id="K6X9R1"/>